<evidence type="ECO:0000313" key="1">
    <source>
        <dbReference type="EMBL" id="PHZ84027.1"/>
    </source>
</evidence>
<gene>
    <name evidence="1" type="ORF">CRD36_14005</name>
</gene>
<dbReference type="InterPro" id="IPR011990">
    <property type="entry name" value="TPR-like_helical_dom_sf"/>
</dbReference>
<dbReference type="SMART" id="SM00671">
    <property type="entry name" value="SEL1"/>
    <property type="match status" value="2"/>
</dbReference>
<dbReference type="EMBL" id="PDEM01000027">
    <property type="protein sequence ID" value="PHZ84027.1"/>
    <property type="molecule type" value="Genomic_DNA"/>
</dbReference>
<name>A0A2G4YNZ5_9PROT</name>
<dbReference type="InterPro" id="IPR006597">
    <property type="entry name" value="Sel1-like"/>
</dbReference>
<proteinExistence type="predicted"/>
<dbReference type="AlphaFoldDB" id="A0A2G4YNZ5"/>
<dbReference type="Proteomes" id="UP000229730">
    <property type="component" value="Unassembled WGS sequence"/>
</dbReference>
<accession>A0A2G4YNZ5</accession>
<sequence length="165" mass="17404">MSAKHAMMGKITNPLFGETMMTLLTKFCLVSLLVLILPGCSMFARDCAKLAADPAAYRACQAGQGDAQAQYELGLAAYDARDYATARRWLKLAATPSSGRTPIYMPPVGGQTYGTVMMMDTGSASAGHRGAQLLLAEIYAAGLGGAPDPELAAHYRTLATRGQLP</sequence>
<comment type="caution">
    <text evidence="1">The sequence shown here is derived from an EMBL/GenBank/DDBJ whole genome shotgun (WGS) entry which is preliminary data.</text>
</comment>
<dbReference type="InParanoid" id="A0A2G4YNZ5"/>
<reference evidence="1 2" key="1">
    <citation type="submission" date="2017-10" db="EMBL/GenBank/DDBJ databases">
        <title>Frigbacter circumglobatus gen. nov. sp. nov., isolated from sediment cultured in situ.</title>
        <authorList>
            <person name="Zhao Z."/>
        </authorList>
    </citation>
    <scope>NUCLEOTIDE SEQUENCE [LARGE SCALE GENOMIC DNA]</scope>
    <source>
        <strain evidence="1 2">ZYL</strain>
    </source>
</reference>
<keyword evidence="2" id="KW-1185">Reference proteome</keyword>
<evidence type="ECO:0000313" key="2">
    <source>
        <dbReference type="Proteomes" id="UP000229730"/>
    </source>
</evidence>
<dbReference type="SUPFAM" id="SSF81901">
    <property type="entry name" value="HCP-like"/>
    <property type="match status" value="1"/>
</dbReference>
<dbReference type="Gene3D" id="1.25.40.10">
    <property type="entry name" value="Tetratricopeptide repeat domain"/>
    <property type="match status" value="2"/>
</dbReference>
<evidence type="ECO:0008006" key="3">
    <source>
        <dbReference type="Google" id="ProtNLM"/>
    </source>
</evidence>
<protein>
    <recommendedName>
        <fullName evidence="3">Sel1 repeat family protein</fullName>
    </recommendedName>
</protein>
<organism evidence="1 2">
    <name type="scientific">Paremcibacter congregatus</name>
    <dbReference type="NCBI Taxonomy" id="2043170"/>
    <lineage>
        <taxon>Bacteria</taxon>
        <taxon>Pseudomonadati</taxon>
        <taxon>Pseudomonadota</taxon>
        <taxon>Alphaproteobacteria</taxon>
        <taxon>Emcibacterales</taxon>
        <taxon>Emcibacteraceae</taxon>
        <taxon>Paremcibacter</taxon>
    </lineage>
</organism>